<sequence length="233" mass="27147">MDQLANETFPADEFLQVMDSTDPDQEEGKLAACQRLVFVMAHNRPPRKKFPQYIAGIITGFRTTKSNTLKVRLLQLLVLLVPRHKIGYFGEYYDYNDYGDDGPDDSFWLGLLSTMQEETHYLVDPNAVNIMAAFWFKYPEEVKELMTKHEYYDFNNSVLIKIGSDYFTRGDEDEVCSGFGGLLRAHVGDGEREIAQWVYEHYEDLHDTLAEYLWRAKKVAFHKFASLEEDNQR</sequence>
<accession>A0A642UMA4</accession>
<dbReference type="VEuPathDB" id="FungiDB:DIURU_004291"/>
<evidence type="ECO:0000313" key="2">
    <source>
        <dbReference type="Proteomes" id="UP000449547"/>
    </source>
</evidence>
<proteinExistence type="predicted"/>
<keyword evidence="2" id="KW-1185">Reference proteome</keyword>
<dbReference type="GeneID" id="54782942"/>
<name>A0A642UMA4_DIURU</name>
<protein>
    <submittedName>
        <fullName evidence="1">Uncharacterized protein</fullName>
    </submittedName>
</protein>
<organism evidence="1 2">
    <name type="scientific">Diutina rugosa</name>
    <name type="common">Yeast</name>
    <name type="synonym">Candida rugosa</name>
    <dbReference type="NCBI Taxonomy" id="5481"/>
    <lineage>
        <taxon>Eukaryota</taxon>
        <taxon>Fungi</taxon>
        <taxon>Dikarya</taxon>
        <taxon>Ascomycota</taxon>
        <taxon>Saccharomycotina</taxon>
        <taxon>Pichiomycetes</taxon>
        <taxon>Debaryomycetaceae</taxon>
        <taxon>Diutina</taxon>
    </lineage>
</organism>
<comment type="caution">
    <text evidence="1">The sequence shown here is derived from an EMBL/GenBank/DDBJ whole genome shotgun (WGS) entry which is preliminary data.</text>
</comment>
<dbReference type="Proteomes" id="UP000449547">
    <property type="component" value="Unassembled WGS sequence"/>
</dbReference>
<dbReference type="AlphaFoldDB" id="A0A642UMA4"/>
<reference evidence="1 2" key="1">
    <citation type="submission" date="2019-07" db="EMBL/GenBank/DDBJ databases">
        <title>Genome assembly of two rare yeast pathogens: Diutina rugosa and Trichomonascus ciferrii.</title>
        <authorList>
            <person name="Mixao V."/>
            <person name="Saus E."/>
            <person name="Hansen A."/>
            <person name="Lass-Flor C."/>
            <person name="Gabaldon T."/>
        </authorList>
    </citation>
    <scope>NUCLEOTIDE SEQUENCE [LARGE SCALE GENOMIC DNA]</scope>
    <source>
        <strain evidence="1 2">CBS 613</strain>
    </source>
</reference>
<evidence type="ECO:0000313" key="1">
    <source>
        <dbReference type="EMBL" id="KAA8899449.1"/>
    </source>
</evidence>
<dbReference type="RefSeq" id="XP_034010912.1">
    <property type="nucleotide sequence ID" value="XM_034157148.1"/>
</dbReference>
<dbReference type="EMBL" id="SWFT01000123">
    <property type="protein sequence ID" value="KAA8899449.1"/>
    <property type="molecule type" value="Genomic_DNA"/>
</dbReference>
<gene>
    <name evidence="1" type="ORF">DIURU_004291</name>
</gene>